<dbReference type="SUPFAM" id="SSF50129">
    <property type="entry name" value="GroES-like"/>
    <property type="match status" value="1"/>
</dbReference>
<dbReference type="InterPro" id="IPR013149">
    <property type="entry name" value="ADH-like_C"/>
</dbReference>
<dbReference type="Gene3D" id="3.40.50.720">
    <property type="entry name" value="NAD(P)-binding Rossmann-like Domain"/>
    <property type="match status" value="1"/>
</dbReference>
<feature type="domain" description="Enoyl reductase (ER)" evidence="2">
    <location>
        <begin position="1"/>
        <end position="227"/>
    </location>
</feature>
<dbReference type="InterPro" id="IPR036291">
    <property type="entry name" value="NAD(P)-bd_dom_sf"/>
</dbReference>
<feature type="non-terminal residue" evidence="3">
    <location>
        <position position="1"/>
    </location>
</feature>
<dbReference type="SUPFAM" id="SSF51735">
    <property type="entry name" value="NAD(P)-binding Rossmann-fold domains"/>
    <property type="match status" value="1"/>
</dbReference>
<proteinExistence type="predicted"/>
<dbReference type="AlphaFoldDB" id="A0A382YNU4"/>
<reference evidence="3" key="1">
    <citation type="submission" date="2018-05" db="EMBL/GenBank/DDBJ databases">
        <authorList>
            <person name="Lanie J.A."/>
            <person name="Ng W.-L."/>
            <person name="Kazmierczak K.M."/>
            <person name="Andrzejewski T.M."/>
            <person name="Davidsen T.M."/>
            <person name="Wayne K.J."/>
            <person name="Tettelin H."/>
            <person name="Glass J.I."/>
            <person name="Rusch D."/>
            <person name="Podicherti R."/>
            <person name="Tsui H.-C.T."/>
            <person name="Winkler M.E."/>
        </authorList>
    </citation>
    <scope>NUCLEOTIDE SEQUENCE</scope>
</reference>
<evidence type="ECO:0000313" key="3">
    <source>
        <dbReference type="EMBL" id="SVD84942.1"/>
    </source>
</evidence>
<sequence length="229" mass="24527">AADSLRRVDPKRASLSTYLGTLGMPGMTAYVGLLDVGQAESGQTVYVSAASGAVGSIVGQIARVKGCHVVGSAGSDEKVAWLRDEARFDAAFNYKSEGDLSSQLARHCPDGIHVYFDNVGGIHLEAALEHMKFHGRIVLCGMIAQYNATVPTPGPANMMLAVGKRLTLQGFIVSDYNHRGADFHSDMAAWIEAGEITWRETVIQGLERSPDAFIGLFKGDNIGKMVVEI</sequence>
<dbReference type="InterPro" id="IPR045010">
    <property type="entry name" value="MDR_fam"/>
</dbReference>
<keyword evidence="1" id="KW-0560">Oxidoreductase</keyword>
<accession>A0A382YNU4</accession>
<dbReference type="FunFam" id="3.40.50.720:FF:000121">
    <property type="entry name" value="Prostaglandin reductase 2"/>
    <property type="match status" value="1"/>
</dbReference>
<dbReference type="InterPro" id="IPR011032">
    <property type="entry name" value="GroES-like_sf"/>
</dbReference>
<protein>
    <recommendedName>
        <fullName evidence="2">Enoyl reductase (ER) domain-containing protein</fullName>
    </recommendedName>
</protein>
<dbReference type="PANTHER" id="PTHR43205:SF7">
    <property type="entry name" value="PROSTAGLANDIN REDUCTASE 1"/>
    <property type="match status" value="1"/>
</dbReference>
<evidence type="ECO:0000256" key="1">
    <source>
        <dbReference type="ARBA" id="ARBA00023002"/>
    </source>
</evidence>
<dbReference type="SMART" id="SM00829">
    <property type="entry name" value="PKS_ER"/>
    <property type="match status" value="1"/>
</dbReference>
<dbReference type="InterPro" id="IPR020843">
    <property type="entry name" value="ER"/>
</dbReference>
<dbReference type="CDD" id="cd05288">
    <property type="entry name" value="PGDH"/>
    <property type="match status" value="1"/>
</dbReference>
<gene>
    <name evidence="3" type="ORF">METZ01_LOCUS437796</name>
</gene>
<name>A0A382YNU4_9ZZZZ</name>
<organism evidence="3">
    <name type="scientific">marine metagenome</name>
    <dbReference type="NCBI Taxonomy" id="408172"/>
    <lineage>
        <taxon>unclassified sequences</taxon>
        <taxon>metagenomes</taxon>
        <taxon>ecological metagenomes</taxon>
    </lineage>
</organism>
<dbReference type="GO" id="GO:0016628">
    <property type="term" value="F:oxidoreductase activity, acting on the CH-CH group of donors, NAD or NADP as acceptor"/>
    <property type="evidence" value="ECO:0007669"/>
    <property type="project" value="InterPro"/>
</dbReference>
<dbReference type="EMBL" id="UINC01177350">
    <property type="protein sequence ID" value="SVD84942.1"/>
    <property type="molecule type" value="Genomic_DNA"/>
</dbReference>
<dbReference type="PANTHER" id="PTHR43205">
    <property type="entry name" value="PROSTAGLANDIN REDUCTASE"/>
    <property type="match status" value="1"/>
</dbReference>
<dbReference type="Pfam" id="PF00107">
    <property type="entry name" value="ADH_zinc_N"/>
    <property type="match status" value="1"/>
</dbReference>
<evidence type="ECO:0000259" key="2">
    <source>
        <dbReference type="SMART" id="SM00829"/>
    </source>
</evidence>